<dbReference type="AlphaFoldDB" id="A0AB32WZQ3"/>
<dbReference type="Proteomes" id="UP000694886">
    <property type="component" value="Chromosome 10"/>
</dbReference>
<dbReference type="Gramene" id="Tc10v2_t000560.1">
    <property type="protein sequence ID" value="Tc10v2_p000560.1"/>
    <property type="gene ID" value="Tc10v2_g000560"/>
</dbReference>
<proteinExistence type="inferred from homology"/>
<dbReference type="InterPro" id="IPR038595">
    <property type="entry name" value="LOR_sf"/>
</dbReference>
<gene>
    <name evidence="3" type="primary">LOC18585764</name>
</gene>
<reference evidence="2" key="1">
    <citation type="journal article" date="1997" name="Nucleic Acids Res.">
        <title>tRNAscan-SE: a program for improved detection of transfer RNA genes in genomic sequence.</title>
        <authorList>
            <person name="Lowe T.M."/>
            <person name="Eddy S.R."/>
        </authorList>
    </citation>
    <scope>NUCLEOTIDE SEQUENCE [LARGE SCALE GENOMIC DNA]</scope>
    <source>
        <strain evidence="2">r\B97-61/B2</strain>
    </source>
</reference>
<dbReference type="RefSeq" id="XP_017984754.1">
    <property type="nucleotide sequence ID" value="XM_018129265.1"/>
</dbReference>
<comment type="similarity">
    <text evidence="1">Belongs to the LOR family.</text>
</comment>
<protein>
    <submittedName>
        <fullName evidence="3">Protein LURP-one-related 14 isoform X1</fullName>
    </submittedName>
</protein>
<dbReference type="InterPro" id="IPR007612">
    <property type="entry name" value="LOR"/>
</dbReference>
<dbReference type="GeneID" id="18585764"/>
<dbReference type="PANTHER" id="PTHR31087:SF156">
    <property type="entry name" value="PROTEIN LURP1-LIKE"/>
    <property type="match status" value="1"/>
</dbReference>
<dbReference type="SUPFAM" id="SSF54518">
    <property type="entry name" value="Tubby C-terminal domain-like"/>
    <property type="match status" value="1"/>
</dbReference>
<name>A0AB32WZQ3_THECC</name>
<sequence>MTASQMACGVPMISFAGDGFRVPNSVEFILEKKQHGFSDVHYEVSDVNKIIFLQADSSYMTLYRKIVMRNSAGFPILTIREKAITGQKWLVLGGESSEKSQPLCTVQRSRFAPMKTRLDVFLAGKIDEDISEFQVVGSNHPSQSYRVYKGDTIIAEYVYTGYFLALLSVQVNHNSTRRSFCQGRKENFGVKVRSGVDYAFILALIITVLECFSKFRSLSS</sequence>
<accession>A0AB32WZQ3</accession>
<evidence type="ECO:0000256" key="1">
    <source>
        <dbReference type="ARBA" id="ARBA00005437"/>
    </source>
</evidence>
<dbReference type="Pfam" id="PF04525">
    <property type="entry name" value="LOR"/>
    <property type="match status" value="1"/>
</dbReference>
<dbReference type="InterPro" id="IPR025659">
    <property type="entry name" value="Tubby-like_C"/>
</dbReference>
<reference evidence="3" key="2">
    <citation type="submission" date="2025-08" db="UniProtKB">
        <authorList>
            <consortium name="RefSeq"/>
        </authorList>
    </citation>
    <scope>IDENTIFICATION</scope>
</reference>
<dbReference type="PANTHER" id="PTHR31087">
    <property type="match status" value="1"/>
</dbReference>
<organism evidence="2 3">
    <name type="scientific">Theobroma cacao</name>
    <name type="common">Cacao</name>
    <name type="synonym">Cocoa</name>
    <dbReference type="NCBI Taxonomy" id="3641"/>
    <lineage>
        <taxon>Eukaryota</taxon>
        <taxon>Viridiplantae</taxon>
        <taxon>Streptophyta</taxon>
        <taxon>Embryophyta</taxon>
        <taxon>Tracheophyta</taxon>
        <taxon>Spermatophyta</taxon>
        <taxon>Magnoliopsida</taxon>
        <taxon>eudicotyledons</taxon>
        <taxon>Gunneridae</taxon>
        <taxon>Pentapetalae</taxon>
        <taxon>rosids</taxon>
        <taxon>malvids</taxon>
        <taxon>Malvales</taxon>
        <taxon>Malvaceae</taxon>
        <taxon>Byttnerioideae</taxon>
        <taxon>Theobroma</taxon>
    </lineage>
</organism>
<evidence type="ECO:0000313" key="3">
    <source>
        <dbReference type="RefSeq" id="XP_017984754.1"/>
    </source>
</evidence>
<dbReference type="KEGG" id="tcc:18585764"/>
<evidence type="ECO:0000313" key="2">
    <source>
        <dbReference type="Proteomes" id="UP000694886"/>
    </source>
</evidence>
<dbReference type="Gene3D" id="2.40.160.200">
    <property type="entry name" value="LURP1-related"/>
    <property type="match status" value="1"/>
</dbReference>